<evidence type="ECO:0000313" key="4">
    <source>
        <dbReference type="Proteomes" id="UP000190962"/>
    </source>
</evidence>
<keyword evidence="3" id="KW-1185">Reference proteome</keyword>
<evidence type="ECO:0000313" key="2">
    <source>
        <dbReference type="EMBL" id="OOY36334.1"/>
    </source>
</evidence>
<comment type="caution">
    <text evidence="1">The sequence shown here is derived from an EMBL/GenBank/DDBJ whole genome shotgun (WGS) entry which is preliminary data.</text>
</comment>
<dbReference type="OrthoDB" id="5770763at2"/>
<sequence length="132" mass="14516">MDSSSIELNGSEISGVSVSGDEVRVHLERAIIIKTMTGSVEKTKWWQKGDIVFTGASVVEPLPDAFGECEGGDVGENIYTYRDMIPLPLESRGQASCDLIIAGQTRHIVVQGETIKLEMVEVPKYIEHIRPE</sequence>
<reference evidence="2 4" key="2">
    <citation type="submission" date="2016-11" db="EMBL/GenBank/DDBJ databases">
        <title>Mixed transmission modes and dynamic genome evolution in an obligate animal-bacterial symbiosis.</title>
        <authorList>
            <person name="Russell S.L."/>
            <person name="Corbett-Detig R.B."/>
            <person name="Cavanaugh C.M."/>
        </authorList>
    </citation>
    <scope>NUCLEOTIDE SEQUENCE [LARGE SCALE GENOMIC DNA]</scope>
    <source>
        <strain evidence="2">MA-KB16</strain>
    </source>
</reference>
<reference evidence="1 3" key="1">
    <citation type="journal article" date="2014" name="BMC Genomics">
        <title>The genome of the intracellular bacterium of the coastal bivalve, Solemya velum: a blueprint for thriving in and out of symbiosis.</title>
        <authorList>
            <person name="Dmytrenko O."/>
            <person name="Russell S.L."/>
            <person name="Loo W.T."/>
            <person name="Fontanez K.M."/>
            <person name="Liao L."/>
            <person name="Roeselers G."/>
            <person name="Sharma R."/>
            <person name="Stewart F.J."/>
            <person name="Newton I.L."/>
            <person name="Woyke T."/>
            <person name="Wu D."/>
            <person name="Lang J.M."/>
            <person name="Eisen J.A."/>
            <person name="Cavanaugh C.M."/>
        </authorList>
    </citation>
    <scope>NUCLEOTIDE SEQUENCE [LARGE SCALE GENOMIC DNA]</scope>
    <source>
        <strain evidence="1 3">WH</strain>
    </source>
</reference>
<accession>A0A0B0HD61</accession>
<dbReference type="GeneID" id="86991265"/>
<dbReference type="eggNOG" id="ENOG50327U6">
    <property type="taxonomic scope" value="Bacteria"/>
</dbReference>
<dbReference type="Proteomes" id="UP000190962">
    <property type="component" value="Unassembled WGS sequence"/>
</dbReference>
<dbReference type="RefSeq" id="WP_043116330.1">
    <property type="nucleotide sequence ID" value="NZ_JRAA01000001.1"/>
</dbReference>
<dbReference type="EMBL" id="MPNX01000001">
    <property type="protein sequence ID" value="OOY36334.1"/>
    <property type="molecule type" value="Genomic_DNA"/>
</dbReference>
<dbReference type="Proteomes" id="UP000030856">
    <property type="component" value="Unassembled WGS sequence"/>
</dbReference>
<dbReference type="STRING" id="2340.JV46_17590"/>
<evidence type="ECO:0000313" key="1">
    <source>
        <dbReference type="EMBL" id="KHF26547.1"/>
    </source>
</evidence>
<organism evidence="1 3">
    <name type="scientific">Solemya velum gill symbiont</name>
    <dbReference type="NCBI Taxonomy" id="2340"/>
    <lineage>
        <taxon>Bacteria</taxon>
        <taxon>Pseudomonadati</taxon>
        <taxon>Pseudomonadota</taxon>
        <taxon>Gammaproteobacteria</taxon>
        <taxon>sulfur-oxidizing symbionts</taxon>
    </lineage>
</organism>
<proteinExistence type="predicted"/>
<name>A0A0B0HD61_SOVGS</name>
<gene>
    <name evidence="2" type="ORF">BOV88_01755</name>
    <name evidence="1" type="ORF">JV46_17590</name>
</gene>
<dbReference type="EMBL" id="JRAA01000001">
    <property type="protein sequence ID" value="KHF26547.1"/>
    <property type="molecule type" value="Genomic_DNA"/>
</dbReference>
<protein>
    <submittedName>
        <fullName evidence="1">Uncharacterized protein</fullName>
    </submittedName>
</protein>
<dbReference type="AlphaFoldDB" id="A0A0B0HD61"/>
<evidence type="ECO:0000313" key="3">
    <source>
        <dbReference type="Proteomes" id="UP000030856"/>
    </source>
</evidence>